<organism evidence="2 3">
    <name type="scientific">Massilia consociata</name>
    <dbReference type="NCBI Taxonomy" id="760117"/>
    <lineage>
        <taxon>Bacteria</taxon>
        <taxon>Pseudomonadati</taxon>
        <taxon>Pseudomonadota</taxon>
        <taxon>Betaproteobacteria</taxon>
        <taxon>Burkholderiales</taxon>
        <taxon>Oxalobacteraceae</taxon>
        <taxon>Telluria group</taxon>
        <taxon>Massilia</taxon>
    </lineage>
</organism>
<evidence type="ECO:0000256" key="1">
    <source>
        <dbReference type="SAM" id="SignalP"/>
    </source>
</evidence>
<feature type="signal peptide" evidence="1">
    <location>
        <begin position="1"/>
        <end position="22"/>
    </location>
</feature>
<evidence type="ECO:0008006" key="4">
    <source>
        <dbReference type="Google" id="ProtNLM"/>
    </source>
</evidence>
<comment type="caution">
    <text evidence="2">The sequence shown here is derived from an EMBL/GenBank/DDBJ whole genome shotgun (WGS) entry which is preliminary data.</text>
</comment>
<dbReference type="RefSeq" id="WP_379679440.1">
    <property type="nucleotide sequence ID" value="NZ_JBHLWP010000011.1"/>
</dbReference>
<gene>
    <name evidence="2" type="ORF">ACFFJK_12155</name>
</gene>
<protein>
    <recommendedName>
        <fullName evidence="4">DUF4398 domain-containing protein</fullName>
    </recommendedName>
</protein>
<dbReference type="EMBL" id="JBHLWP010000011">
    <property type="protein sequence ID" value="MFC0252643.1"/>
    <property type="molecule type" value="Genomic_DNA"/>
</dbReference>
<name>A0ABV6FGI6_9BURK</name>
<reference evidence="2 3" key="1">
    <citation type="submission" date="2024-09" db="EMBL/GenBank/DDBJ databases">
        <authorList>
            <person name="Sun Q."/>
            <person name="Mori K."/>
        </authorList>
    </citation>
    <scope>NUCLEOTIDE SEQUENCE [LARGE SCALE GENOMIC DNA]</scope>
    <source>
        <strain evidence="2 3">CCM 7792</strain>
    </source>
</reference>
<evidence type="ECO:0000313" key="2">
    <source>
        <dbReference type="EMBL" id="MFC0252643.1"/>
    </source>
</evidence>
<accession>A0ABV6FGI6</accession>
<proteinExistence type="predicted"/>
<keyword evidence="1" id="KW-0732">Signal</keyword>
<feature type="chain" id="PRO_5046479838" description="DUF4398 domain-containing protein" evidence="1">
    <location>
        <begin position="23"/>
        <end position="183"/>
    </location>
</feature>
<keyword evidence="3" id="KW-1185">Reference proteome</keyword>
<dbReference type="Proteomes" id="UP001589773">
    <property type="component" value="Unassembled WGS sequence"/>
</dbReference>
<evidence type="ECO:0000313" key="3">
    <source>
        <dbReference type="Proteomes" id="UP001589773"/>
    </source>
</evidence>
<sequence>MKTSHAFLLIGAALAWGGSARAQQPAPDAKAVYEQARATAEANFKAARARCDLIAGNPHDLCMAEARAARVRIEEEAEAAYKNTLSAYTQARMRIASANYDRDKVRCASLTGNDRDVCMEQAKATLIAAQADAKADRKAIEARQDAREDKLAAEYRVALQKCDAYAGAVKDQCVSAAKTAFGR</sequence>